<accession>A0A174TW54</accession>
<dbReference type="Gene3D" id="1.10.3210.10">
    <property type="entry name" value="Hypothetical protein af1432"/>
    <property type="match status" value="1"/>
</dbReference>
<comment type="catalytic activity">
    <reaction evidence="6">
        <text>P(1),P(4)-bis(5'-adenosyl) tetraphosphate + H2O = 2 ADP + 2 H(+)</text>
        <dbReference type="Rhea" id="RHEA:24252"/>
        <dbReference type="ChEBI" id="CHEBI:15377"/>
        <dbReference type="ChEBI" id="CHEBI:15378"/>
        <dbReference type="ChEBI" id="CHEBI:58141"/>
        <dbReference type="ChEBI" id="CHEBI:456216"/>
        <dbReference type="EC" id="3.6.1.41"/>
    </reaction>
</comment>
<dbReference type="InterPro" id="IPR051094">
    <property type="entry name" value="Diverse_Catalytic_Enzymes"/>
</dbReference>
<dbReference type="PANTHER" id="PTHR35795:SF1">
    <property type="entry name" value="BIS(5'-NUCLEOSYL)-TETRAPHOSPHATASE, SYMMETRICAL"/>
    <property type="match status" value="1"/>
</dbReference>
<dbReference type="InterPro" id="IPR003607">
    <property type="entry name" value="HD/PDEase_dom"/>
</dbReference>
<dbReference type="Proteomes" id="UP000095563">
    <property type="component" value="Unassembled WGS sequence"/>
</dbReference>
<evidence type="ECO:0000313" key="8">
    <source>
        <dbReference type="EMBL" id="CUQ12207.1"/>
    </source>
</evidence>
<dbReference type="GO" id="GO:0008803">
    <property type="term" value="F:bis(5'-nucleosyl)-tetraphosphatase (symmetrical) activity"/>
    <property type="evidence" value="ECO:0007669"/>
    <property type="project" value="UniProtKB-EC"/>
</dbReference>
<sequence>MEITYIYDYLKKNLKEKRYMHVLGVVSTAKKLAKLNGVSEEKAELAALCHDAGKNLTKEQLLNIIEKNNIQLTLDEKKTPELWHAIVSPIIAKEEFNINDEEVLEAARWHTTGRPNMTKLEKIIYISDMIEPSRVFSGVDSIRKAVLENLDLGVLKGMEHTIRYLLDKEQIVDKNTIEARNYLIIEKNNI</sequence>
<dbReference type="SMART" id="SM00471">
    <property type="entry name" value="HDc"/>
    <property type="match status" value="1"/>
</dbReference>
<reference evidence="8" key="1">
    <citation type="submission" date="2015-09" db="EMBL/GenBank/DDBJ databases">
        <authorList>
            <consortium name="Pathogen Informatics"/>
        </authorList>
    </citation>
    <scope>NUCLEOTIDE SEQUENCE [LARGE SCALE GENOMIC DNA]</scope>
    <source>
        <strain evidence="8">2789STDY5834956</strain>
    </source>
</reference>
<evidence type="ECO:0000256" key="4">
    <source>
        <dbReference type="ARBA" id="ARBA00022801"/>
    </source>
</evidence>
<name>A0A174TW54_9CLOT</name>
<feature type="domain" description="HD/PDEase" evidence="7">
    <location>
        <begin position="14"/>
        <end position="142"/>
    </location>
</feature>
<dbReference type="EC" id="3.6.1.41" evidence="1"/>
<dbReference type="EMBL" id="CZBO01000003">
    <property type="protein sequence ID" value="CUQ12207.1"/>
    <property type="molecule type" value="Genomic_DNA"/>
</dbReference>
<evidence type="ECO:0000256" key="3">
    <source>
        <dbReference type="ARBA" id="ARBA00022741"/>
    </source>
</evidence>
<evidence type="ECO:0000256" key="6">
    <source>
        <dbReference type="ARBA" id="ARBA00049417"/>
    </source>
</evidence>
<gene>
    <name evidence="8" type="ORF">ERS852568_01997</name>
</gene>
<keyword evidence="3" id="KW-0547">Nucleotide-binding</keyword>
<dbReference type="GO" id="GO:0000166">
    <property type="term" value="F:nucleotide binding"/>
    <property type="evidence" value="ECO:0007669"/>
    <property type="project" value="UniProtKB-KW"/>
</dbReference>
<organism evidence="8">
    <name type="scientific">Clostridium baratii</name>
    <dbReference type="NCBI Taxonomy" id="1561"/>
    <lineage>
        <taxon>Bacteria</taxon>
        <taxon>Bacillati</taxon>
        <taxon>Bacillota</taxon>
        <taxon>Clostridia</taxon>
        <taxon>Eubacteriales</taxon>
        <taxon>Clostridiaceae</taxon>
        <taxon>Clostridium</taxon>
    </lineage>
</organism>
<dbReference type="RefSeq" id="WP_055207910.1">
    <property type="nucleotide sequence ID" value="NZ_CZBO01000003.1"/>
</dbReference>
<dbReference type="Pfam" id="PF01966">
    <property type="entry name" value="HD"/>
    <property type="match status" value="1"/>
</dbReference>
<dbReference type="AlphaFoldDB" id="A0A174TW54"/>
<keyword evidence="5" id="KW-0408">Iron</keyword>
<evidence type="ECO:0000256" key="1">
    <source>
        <dbReference type="ARBA" id="ARBA00012506"/>
    </source>
</evidence>
<dbReference type="SUPFAM" id="SSF109604">
    <property type="entry name" value="HD-domain/PDEase-like"/>
    <property type="match status" value="1"/>
</dbReference>
<evidence type="ECO:0000256" key="5">
    <source>
        <dbReference type="ARBA" id="ARBA00023004"/>
    </source>
</evidence>
<proteinExistence type="predicted"/>
<keyword evidence="4 8" id="KW-0378">Hydrolase</keyword>
<dbReference type="PANTHER" id="PTHR35795">
    <property type="entry name" value="SLR1885 PROTEIN"/>
    <property type="match status" value="1"/>
</dbReference>
<dbReference type="CDD" id="cd00077">
    <property type="entry name" value="HDc"/>
    <property type="match status" value="1"/>
</dbReference>
<evidence type="ECO:0000256" key="2">
    <source>
        <dbReference type="ARBA" id="ARBA00022723"/>
    </source>
</evidence>
<dbReference type="NCBIfam" id="TIGR00488">
    <property type="entry name" value="bis(5'-nucleosyl)-tetraphosphatase (symmetrical) YqeK"/>
    <property type="match status" value="1"/>
</dbReference>
<protein>
    <recommendedName>
        <fullName evidence="1">bis(5'-nucleosyl)-tetraphosphatase (symmetrical)</fullName>
        <ecNumber evidence="1">3.6.1.41</ecNumber>
    </recommendedName>
</protein>
<keyword evidence="2" id="KW-0479">Metal-binding</keyword>
<dbReference type="GO" id="GO:0046872">
    <property type="term" value="F:metal ion binding"/>
    <property type="evidence" value="ECO:0007669"/>
    <property type="project" value="UniProtKB-KW"/>
</dbReference>
<dbReference type="InterPro" id="IPR005249">
    <property type="entry name" value="YqeK"/>
</dbReference>
<evidence type="ECO:0000259" key="7">
    <source>
        <dbReference type="SMART" id="SM00471"/>
    </source>
</evidence>
<dbReference type="InterPro" id="IPR006674">
    <property type="entry name" value="HD_domain"/>
</dbReference>